<evidence type="ECO:0008006" key="4">
    <source>
        <dbReference type="Google" id="ProtNLM"/>
    </source>
</evidence>
<feature type="region of interest" description="Disordered" evidence="1">
    <location>
        <begin position="506"/>
        <end position="537"/>
    </location>
</feature>
<dbReference type="OrthoDB" id="725917at2"/>
<accession>A0A5J4FUU5</accession>
<organism evidence="2 3">
    <name type="scientific">Patiriisocius marinistellae</name>
    <dbReference type="NCBI Taxonomy" id="2494560"/>
    <lineage>
        <taxon>Bacteria</taxon>
        <taxon>Pseudomonadati</taxon>
        <taxon>Bacteroidota</taxon>
        <taxon>Flavobacteriia</taxon>
        <taxon>Flavobacteriales</taxon>
        <taxon>Flavobacteriaceae</taxon>
        <taxon>Patiriisocius</taxon>
    </lineage>
</organism>
<evidence type="ECO:0000256" key="1">
    <source>
        <dbReference type="SAM" id="MobiDB-lite"/>
    </source>
</evidence>
<name>A0A5J4FUU5_9FLAO</name>
<proteinExistence type="predicted"/>
<dbReference type="PROSITE" id="PS51257">
    <property type="entry name" value="PROKAR_LIPOPROTEIN"/>
    <property type="match status" value="1"/>
</dbReference>
<dbReference type="InterPro" id="IPR024302">
    <property type="entry name" value="SusD-like"/>
</dbReference>
<dbReference type="Gene3D" id="1.25.40.390">
    <property type="match status" value="1"/>
</dbReference>
<dbReference type="Pfam" id="PF12771">
    <property type="entry name" value="SusD-like_2"/>
    <property type="match status" value="1"/>
</dbReference>
<reference evidence="2 3" key="1">
    <citation type="submission" date="2019-08" db="EMBL/GenBank/DDBJ databases">
        <title>Ulvibacter marinistellae sp. nov., isolated from a starfish, Patiria pectinifera.</title>
        <authorList>
            <person name="Kawano K."/>
            <person name="Ushijima N."/>
            <person name="Kihara M."/>
            <person name="Itoh H."/>
        </authorList>
    </citation>
    <scope>NUCLEOTIDE SEQUENCE [LARGE SCALE GENOMIC DNA]</scope>
    <source>
        <strain evidence="2 3">KK4</strain>
    </source>
</reference>
<dbReference type="InterPro" id="IPR011990">
    <property type="entry name" value="TPR-like_helical_dom_sf"/>
</dbReference>
<evidence type="ECO:0000313" key="3">
    <source>
        <dbReference type="Proteomes" id="UP000326994"/>
    </source>
</evidence>
<keyword evidence="3" id="KW-1185">Reference proteome</keyword>
<protein>
    <recommendedName>
        <fullName evidence="4">SusD/RagB family nutrient-binding outer membrane lipoprotein</fullName>
    </recommendedName>
</protein>
<gene>
    <name evidence="2" type="ORF">ULMS_11310</name>
</gene>
<sequence length="537" mass="58990">MKNIFKYSLIASFALTLFSCETGELELLENPNSITVDSADPNFVLNQIQLDFNQVVGSYSGIDSDIVRLDNQRDTYPNTVGVTTGNTAWNNSYGMFANVDFLEQVLVTNEFDLPNHLGVAQVLEAYAYFLLVDHFGDVPFSQANQPEEFPNPVLDSGSSVYDAQFELLDSAIANFNQGSTVIPSDFFHESFEASNWIALANSLKLRAYLNQRLVDPSGATAGINSVLGSNIIDEVSEDFNFIYNPSSPHPYFANNYSSTVDTYQSNNLYDYLNSGDATGIFIENGIADPRVRYYHYRQTDSEPSGSRLPCEGDANYDYCYVGNLYWGRDHGDTEGLPNDGARKTAAGVYPGGGAFDNNAFERARDTENTLQGAGVLPIYLSSHTHFALAEAALTLGTGGGSPAQLLELGIRRSMTKVLSFAEGVDTSFDGTNYEATSADVDAYVTRVVNEYSSASNDGKLEIIAREQWIASFGGAIEAYNTYRRTGSPELQEAVIAAGPYPRTWRYPANEVSNNPNVTQNTPSNKTFWDNNPDNFID</sequence>
<dbReference type="Pfam" id="PF12741">
    <property type="entry name" value="SusD-like"/>
    <property type="match status" value="1"/>
</dbReference>
<dbReference type="AlphaFoldDB" id="A0A5J4FUU5"/>
<dbReference type="InterPro" id="IPR041662">
    <property type="entry name" value="SusD-like_2"/>
</dbReference>
<feature type="compositionally biased region" description="Polar residues" evidence="1">
    <location>
        <begin position="510"/>
        <end position="537"/>
    </location>
</feature>
<dbReference type="SUPFAM" id="SSF48452">
    <property type="entry name" value="TPR-like"/>
    <property type="match status" value="1"/>
</dbReference>
<dbReference type="Proteomes" id="UP000326994">
    <property type="component" value="Unassembled WGS sequence"/>
</dbReference>
<comment type="caution">
    <text evidence="2">The sequence shown here is derived from an EMBL/GenBank/DDBJ whole genome shotgun (WGS) entry which is preliminary data.</text>
</comment>
<evidence type="ECO:0000313" key="2">
    <source>
        <dbReference type="EMBL" id="GEQ85623.1"/>
    </source>
</evidence>
<dbReference type="EMBL" id="BKCF01000001">
    <property type="protein sequence ID" value="GEQ85623.1"/>
    <property type="molecule type" value="Genomic_DNA"/>
</dbReference>
<dbReference type="RefSeq" id="WP_151893530.1">
    <property type="nucleotide sequence ID" value="NZ_BKCF01000001.1"/>
</dbReference>